<dbReference type="InterPro" id="IPR009027">
    <property type="entry name" value="Ribosomal_bL9/RNase_H1_N"/>
</dbReference>
<proteinExistence type="inferred from homology"/>
<dbReference type="InterPro" id="IPR020069">
    <property type="entry name" value="Ribosomal_bL9_C"/>
</dbReference>
<dbReference type="Pfam" id="PF03948">
    <property type="entry name" value="Ribosomal_L9_C"/>
    <property type="match status" value="1"/>
</dbReference>
<dbReference type="InterPro" id="IPR036935">
    <property type="entry name" value="Ribosomal_bL9_N_sf"/>
</dbReference>
<keyword evidence="5" id="KW-0687">Ribonucleoprotein</keyword>
<dbReference type="GO" id="GO:0003735">
    <property type="term" value="F:structural constituent of ribosome"/>
    <property type="evidence" value="ECO:0007669"/>
    <property type="project" value="InterPro"/>
</dbReference>
<dbReference type="HAMAP" id="MF_00503">
    <property type="entry name" value="Ribosomal_bL9"/>
    <property type="match status" value="1"/>
</dbReference>
<dbReference type="NCBIfam" id="TIGR00158">
    <property type="entry name" value="L9"/>
    <property type="match status" value="1"/>
</dbReference>
<evidence type="ECO:0000256" key="4">
    <source>
        <dbReference type="ARBA" id="ARBA00022980"/>
    </source>
</evidence>
<dbReference type="InterPro" id="IPR020070">
    <property type="entry name" value="Ribosomal_bL9_N"/>
</dbReference>
<comment type="similarity">
    <text evidence="1">Belongs to the bacterial ribosomal protein bL9 family.</text>
</comment>
<dbReference type="InterPro" id="IPR020594">
    <property type="entry name" value="Ribosomal_bL9_bac/chp"/>
</dbReference>
<protein>
    <recommendedName>
        <fullName evidence="6">50S ribosomal protein L9, chloroplastic</fullName>
    </recommendedName>
</protein>
<keyword evidence="2" id="KW-0699">rRNA-binding</keyword>
<dbReference type="GO" id="GO:0019843">
    <property type="term" value="F:rRNA binding"/>
    <property type="evidence" value="ECO:0007669"/>
    <property type="project" value="UniProtKB-KW"/>
</dbReference>
<feature type="domain" description="Ribosomal protein L9" evidence="7">
    <location>
        <begin position="13"/>
        <end position="40"/>
    </location>
</feature>
<organism evidence="8">
    <name type="scientific">Cyanoptyche gloeocystis</name>
    <dbReference type="NCBI Taxonomy" id="77922"/>
    <lineage>
        <taxon>Eukaryota</taxon>
        <taxon>Glaucocystophyceae</taxon>
        <taxon>Glaucocystophyceae incertae sedis</taxon>
        <taxon>Cyanoptyche</taxon>
    </lineage>
</organism>
<dbReference type="Pfam" id="PF01281">
    <property type="entry name" value="Ribosomal_L9_N"/>
    <property type="match status" value="1"/>
</dbReference>
<dbReference type="Gene3D" id="3.40.5.10">
    <property type="entry name" value="Ribosomal protein L9, N-terminal domain"/>
    <property type="match status" value="1"/>
</dbReference>
<dbReference type="PANTHER" id="PTHR21368">
    <property type="entry name" value="50S RIBOSOMAL PROTEIN L9"/>
    <property type="match status" value="1"/>
</dbReference>
<dbReference type="InterPro" id="IPR036791">
    <property type="entry name" value="Ribosomal_bL9_C_sf"/>
</dbReference>
<dbReference type="SUPFAM" id="SSF55653">
    <property type="entry name" value="Ribosomal protein L9 C-domain"/>
    <property type="match status" value="1"/>
</dbReference>
<dbReference type="GO" id="GO:0005840">
    <property type="term" value="C:ribosome"/>
    <property type="evidence" value="ECO:0007669"/>
    <property type="project" value="UniProtKB-KW"/>
</dbReference>
<geneLocation type="plastid" evidence="8"/>
<accession>A0A3G1IWH4</accession>
<dbReference type="GO" id="GO:0006412">
    <property type="term" value="P:translation"/>
    <property type="evidence" value="ECO:0007669"/>
    <property type="project" value="InterPro"/>
</dbReference>
<dbReference type="SUPFAM" id="SSF55658">
    <property type="entry name" value="L9 N-domain-like"/>
    <property type="match status" value="1"/>
</dbReference>
<dbReference type="EMBL" id="MF167427">
    <property type="protein sequence ID" value="ASQ40427.1"/>
    <property type="molecule type" value="Genomic_DNA"/>
</dbReference>
<keyword evidence="8" id="KW-0934">Plastid</keyword>
<evidence type="ECO:0000256" key="5">
    <source>
        <dbReference type="ARBA" id="ARBA00023274"/>
    </source>
</evidence>
<dbReference type="GO" id="GO:1990904">
    <property type="term" value="C:ribonucleoprotein complex"/>
    <property type="evidence" value="ECO:0007669"/>
    <property type="project" value="UniProtKB-KW"/>
</dbReference>
<keyword evidence="4 8" id="KW-0689">Ribosomal protein</keyword>
<name>A0A3G1IWH4_9EUKA</name>
<evidence type="ECO:0000256" key="2">
    <source>
        <dbReference type="ARBA" id="ARBA00022730"/>
    </source>
</evidence>
<gene>
    <name evidence="8" type="primary">rpl9</name>
</gene>
<dbReference type="PROSITE" id="PS00651">
    <property type="entry name" value="RIBOSOMAL_L9"/>
    <property type="match status" value="1"/>
</dbReference>
<evidence type="ECO:0000256" key="6">
    <source>
        <dbReference type="ARBA" id="ARBA00035427"/>
    </source>
</evidence>
<evidence type="ECO:0000256" key="1">
    <source>
        <dbReference type="ARBA" id="ARBA00010605"/>
    </source>
</evidence>
<dbReference type="AlphaFoldDB" id="A0A3G1IWH4"/>
<evidence type="ECO:0000313" key="8">
    <source>
        <dbReference type="EMBL" id="ASQ40427.1"/>
    </source>
</evidence>
<evidence type="ECO:0000256" key="3">
    <source>
        <dbReference type="ARBA" id="ARBA00022884"/>
    </source>
</evidence>
<sequence length="148" mass="16698">MQIILLTNVPKLGKFGDLVDVSKGYARNFLIPKGFALFATPNIIKQHNKKLLIEQQKKIEFKNLALQQKETLETIGRFTIYKKVGEQGILFGKVNKKEIADKISSFINQPIDSSLISVPEIKTTGIYEIIIKLDSNVKAIMKIQVVPE</sequence>
<dbReference type="InterPro" id="IPR000244">
    <property type="entry name" value="Ribosomal_bL9"/>
</dbReference>
<reference evidence="8" key="1">
    <citation type="submission" date="2017-05" db="EMBL/GenBank/DDBJ databases">
        <title>Plastid comparative genomics reveals ancient divergence between Glaucophyte genera.</title>
        <authorList>
            <person name="Figueroa-Martinez F.J."/>
            <person name="Jackson C."/>
            <person name="Reyes-Prieto A."/>
        </authorList>
    </citation>
    <scope>NUCLEOTIDE SEQUENCE</scope>
    <source>
        <strain evidence="8">SAG 4.97</strain>
    </source>
</reference>
<evidence type="ECO:0000259" key="7">
    <source>
        <dbReference type="PROSITE" id="PS00651"/>
    </source>
</evidence>
<dbReference type="Gene3D" id="3.10.430.100">
    <property type="entry name" value="Ribosomal protein L9, C-terminal domain"/>
    <property type="match status" value="1"/>
</dbReference>
<keyword evidence="3" id="KW-0694">RNA-binding</keyword>